<evidence type="ECO:0000256" key="1">
    <source>
        <dbReference type="ARBA" id="ARBA00022441"/>
    </source>
</evidence>
<keyword evidence="2" id="KW-0677">Repeat</keyword>
<dbReference type="InterPro" id="IPR011043">
    <property type="entry name" value="Gal_Oxase/kelch_b-propeller"/>
</dbReference>
<keyword evidence="3" id="KW-1133">Transmembrane helix</keyword>
<dbReference type="Gene3D" id="2.120.10.80">
    <property type="entry name" value="Kelch-type beta propeller"/>
    <property type="match status" value="3"/>
</dbReference>
<feature type="signal peptide" evidence="4">
    <location>
        <begin position="1"/>
        <end position="19"/>
    </location>
</feature>
<proteinExistence type="predicted"/>
<evidence type="ECO:0000313" key="5">
    <source>
        <dbReference type="EMBL" id="CAD9100736.1"/>
    </source>
</evidence>
<dbReference type="PANTHER" id="PTHR46093:SF18">
    <property type="entry name" value="FIBRONECTIN TYPE-III DOMAIN-CONTAINING PROTEIN"/>
    <property type="match status" value="1"/>
</dbReference>
<keyword evidence="4" id="KW-0732">Signal</keyword>
<accession>A0A7S1PV23</accession>
<dbReference type="PANTHER" id="PTHR46093">
    <property type="entry name" value="ACYL-COA-BINDING DOMAIN-CONTAINING PROTEIN 5"/>
    <property type="match status" value="1"/>
</dbReference>
<sequence length="1236" mass="131884">MRHSVVFLSLSLLSVRAGAFNLSGTWLDINDTFTPRDKFGLACMASSVGTNLTVFAGRESSSSFLADVFTYNTATRHWVQHYPVTTIDGVAAMAFGRIDNVLWAFGGEILADPTVSDLVRAFDLDTDEWTTPVTTGSRPSARQRTASWVYEDTLVVFGGLTGAVATASVYSLNTTTLTWTLLAGDRSGSNSGPPPRFDSTCVVSAATTVHCFGGSSADGDSSETWMFDHVSNTWQQVTTTGSGPSPRRLAMCAVLQNELLVWAGWDSALGAFVPDTTLHVLNLATGLWREVPQPIALETRDSGGMCAVGSDVFLLGGARESGRSNELFQLNNVSYQFELVSEGGQRPPPRAFHSGVRVDLSVYVMFGWDGTARRSDVWQFDTQERSWQEVTTTGGAPTPRSDSCAATRGSLVFVYGGASDTGSLSDLWALNVDGNSGTWTQQSTLGAGPGARREHVCFFITPELFVVGLGRVDGARTDTWYAYDVATQSWSQIFARNNGPTPSARSSAFAATMNETHAMVGGGIGTSTYSDRWTMSDVRLNNGSFEATWSQLPSTLPSGASTRDYIRGEAAVTVSGHRALICGGALSSSFPAPDGNICYSYDANSGVNARFVGAPYAVSGASAVHVGSTTYMFGGQLGSATVKRNVYVRTMAAVTLDSICPFGTADDSSCVHCGSGTLNPACEPAPKGVYANAPYASTVQCAAGEFQPRLAASAPTACTKCPTGTYNPSNGSASCTVCPSTSTCPLGSAMISSALSERPFIEGIWQPERLSPLQAPWLILVIVGCSLLVLFVGTMVALRVTKNISVNSLDMFSDSHRTGFVGTQLRVVKTTYGGVAFSVAIIGMMVITAALVTAHFYDNLDESKSSVPRQVVQSRFPTAEIDVSAEIALTASVAGVARTVNGVSSFRDHCITNGTSCVGHVETVTAPTQQWTTTCAFDEEFGVCTMSAVCSACSVGVSQSSVVRFSFSAGISATYVDYTVASTTGIHHPSVSNLGWVTTIGDTNEASIAQARLRVDSGVLSGFPATTIPVSLQPTYFVAPSTVLHSQDSFDSRFRSTGYHVDLHTAPTMGNVVTYSLFGQYFGVPIDFTFTAESTALFVERTLRNSEVELISQLLGALTGIAAAAIIAMQLMDKHWFKSAVRSCCGEKWCRCLWLDLDDYADEEIERAKQNHRYHPKFDDDVHTKDLERRLAELQEVEAYRLRLAQDATAPFEGNPLASPHSTVEIASVNGSAMYA</sequence>
<dbReference type="SMART" id="SM01411">
    <property type="entry name" value="Ephrin_rec_like"/>
    <property type="match status" value="1"/>
</dbReference>
<feature type="transmembrane region" description="Helical" evidence="3">
    <location>
        <begin position="777"/>
        <end position="798"/>
    </location>
</feature>
<feature type="chain" id="PRO_5031342839" description="Tyrosine-protein kinase ephrin type A/B receptor-like domain-containing protein" evidence="4">
    <location>
        <begin position="20"/>
        <end position="1236"/>
    </location>
</feature>
<evidence type="ECO:0000256" key="4">
    <source>
        <dbReference type="SAM" id="SignalP"/>
    </source>
</evidence>
<dbReference type="SUPFAM" id="SSF50965">
    <property type="entry name" value="Galactose oxidase, central domain"/>
    <property type="match status" value="1"/>
</dbReference>
<evidence type="ECO:0000256" key="2">
    <source>
        <dbReference type="ARBA" id="ARBA00022737"/>
    </source>
</evidence>
<dbReference type="SUPFAM" id="SSF57184">
    <property type="entry name" value="Growth factor receptor domain"/>
    <property type="match status" value="1"/>
</dbReference>
<protein>
    <recommendedName>
        <fullName evidence="6">Tyrosine-protein kinase ephrin type A/B receptor-like domain-containing protein</fullName>
    </recommendedName>
</protein>
<organism evidence="5">
    <name type="scientific">Neobodo designis</name>
    <name type="common">Flagellated protozoan</name>
    <name type="synonym">Bodo designis</name>
    <dbReference type="NCBI Taxonomy" id="312471"/>
    <lineage>
        <taxon>Eukaryota</taxon>
        <taxon>Discoba</taxon>
        <taxon>Euglenozoa</taxon>
        <taxon>Kinetoplastea</taxon>
        <taxon>Metakinetoplastina</taxon>
        <taxon>Neobodonida</taxon>
        <taxon>Neobodo</taxon>
    </lineage>
</organism>
<dbReference type="InterPro" id="IPR015915">
    <property type="entry name" value="Kelch-typ_b-propeller"/>
</dbReference>
<gene>
    <name evidence="5" type="ORF">NDES1114_LOCUS7085</name>
</gene>
<feature type="transmembrane region" description="Helical" evidence="3">
    <location>
        <begin position="835"/>
        <end position="857"/>
    </location>
</feature>
<reference evidence="5" key="1">
    <citation type="submission" date="2021-01" db="EMBL/GenBank/DDBJ databases">
        <authorList>
            <person name="Corre E."/>
            <person name="Pelletier E."/>
            <person name="Niang G."/>
            <person name="Scheremetjew M."/>
            <person name="Finn R."/>
            <person name="Kale V."/>
            <person name="Holt S."/>
            <person name="Cochrane G."/>
            <person name="Meng A."/>
            <person name="Brown T."/>
            <person name="Cohen L."/>
        </authorList>
    </citation>
    <scope>NUCLEOTIDE SEQUENCE</scope>
    <source>
        <strain evidence="5">CCAP 1951/1</strain>
    </source>
</reference>
<keyword evidence="1" id="KW-0880">Kelch repeat</keyword>
<keyword evidence="3" id="KW-0472">Membrane</keyword>
<dbReference type="Pfam" id="PF24681">
    <property type="entry name" value="Kelch_KLHDC2_KLHL20_DRC7"/>
    <property type="match status" value="2"/>
</dbReference>
<evidence type="ECO:0008006" key="6">
    <source>
        <dbReference type="Google" id="ProtNLM"/>
    </source>
</evidence>
<name>A0A7S1PV23_NEODS</name>
<dbReference type="InterPro" id="IPR009030">
    <property type="entry name" value="Growth_fac_rcpt_cys_sf"/>
</dbReference>
<dbReference type="AlphaFoldDB" id="A0A7S1PV23"/>
<evidence type="ECO:0000256" key="3">
    <source>
        <dbReference type="SAM" id="Phobius"/>
    </source>
</evidence>
<keyword evidence="3" id="KW-0812">Transmembrane</keyword>
<dbReference type="EMBL" id="HBGF01010671">
    <property type="protein sequence ID" value="CAD9100736.1"/>
    <property type="molecule type" value="Transcribed_RNA"/>
</dbReference>
<dbReference type="SUPFAM" id="SSF117281">
    <property type="entry name" value="Kelch motif"/>
    <property type="match status" value="2"/>
</dbReference>